<evidence type="ECO:0000256" key="5">
    <source>
        <dbReference type="ARBA" id="ARBA00023242"/>
    </source>
</evidence>
<evidence type="ECO:0000313" key="8">
    <source>
        <dbReference type="Proteomes" id="UP000504609"/>
    </source>
</evidence>
<evidence type="ECO:0000313" key="9">
    <source>
        <dbReference type="RefSeq" id="XP_022935212.1"/>
    </source>
</evidence>
<comment type="subcellular location">
    <subcellularLocation>
        <location evidence="1 6">Nucleus</location>
    </subcellularLocation>
</comment>
<evidence type="ECO:0000259" key="7">
    <source>
        <dbReference type="PROSITE" id="PS51754"/>
    </source>
</evidence>
<keyword evidence="2 6" id="KW-0678">Repressor</keyword>
<dbReference type="Proteomes" id="UP000504609">
    <property type="component" value="Unplaced"/>
</dbReference>
<dbReference type="GO" id="GO:0005634">
    <property type="term" value="C:nucleus"/>
    <property type="evidence" value="ECO:0007669"/>
    <property type="project" value="UniProtKB-SubCell"/>
</dbReference>
<sequence length="170" mass="18875">MAAVKKKLLLSTISVDIGCSSCRKPKSILSQIFRSKPKSRTPNSDRRLFRSPSSLSEKKLSDVDMGYSPEIVGGGFWKIGSASVAVEKDSNVPYVDFRHSMLQMILENEIYSQEGLRELLSCFLHLNSPCNHGIIIRAFAEIWDGVFSARAAAPTAAPAKQRRLVRSRAF</sequence>
<dbReference type="GO" id="GO:0045892">
    <property type="term" value="P:negative regulation of DNA-templated transcription"/>
    <property type="evidence" value="ECO:0007669"/>
    <property type="project" value="UniProtKB-UniRule"/>
</dbReference>
<dbReference type="PROSITE" id="PS51754">
    <property type="entry name" value="OVATE"/>
    <property type="match status" value="1"/>
</dbReference>
<protein>
    <recommendedName>
        <fullName evidence="6">Transcription repressor</fullName>
    </recommendedName>
    <alternativeName>
        <fullName evidence="6">Ovate family protein</fullName>
    </alternativeName>
</protein>
<dbReference type="InterPro" id="IPR038933">
    <property type="entry name" value="Ovate"/>
</dbReference>
<dbReference type="InterPro" id="IPR006458">
    <property type="entry name" value="Ovate_C"/>
</dbReference>
<dbReference type="GeneID" id="111442161"/>
<organism evidence="8 9">
    <name type="scientific">Cucurbita moschata</name>
    <name type="common">Winter crookneck squash</name>
    <name type="synonym">Cucurbita pepo var. moschata</name>
    <dbReference type="NCBI Taxonomy" id="3662"/>
    <lineage>
        <taxon>Eukaryota</taxon>
        <taxon>Viridiplantae</taxon>
        <taxon>Streptophyta</taxon>
        <taxon>Embryophyta</taxon>
        <taxon>Tracheophyta</taxon>
        <taxon>Spermatophyta</taxon>
        <taxon>Magnoliopsida</taxon>
        <taxon>eudicotyledons</taxon>
        <taxon>Gunneridae</taxon>
        <taxon>Pentapetalae</taxon>
        <taxon>rosids</taxon>
        <taxon>fabids</taxon>
        <taxon>Cucurbitales</taxon>
        <taxon>Cucurbitaceae</taxon>
        <taxon>Cucurbiteae</taxon>
        <taxon>Cucurbita</taxon>
    </lineage>
</organism>
<reference evidence="9" key="1">
    <citation type="submission" date="2025-08" db="UniProtKB">
        <authorList>
            <consortium name="RefSeq"/>
        </authorList>
    </citation>
    <scope>IDENTIFICATION</scope>
    <source>
        <tissue evidence="9">Young leaves</tissue>
    </source>
</reference>
<feature type="domain" description="OVATE" evidence="7">
    <location>
        <begin position="86"/>
        <end position="145"/>
    </location>
</feature>
<keyword evidence="4 6" id="KW-0804">Transcription</keyword>
<keyword evidence="5 6" id="KW-0539">Nucleus</keyword>
<keyword evidence="8" id="KW-1185">Reference proteome</keyword>
<dbReference type="PANTHER" id="PTHR33057:SF70">
    <property type="entry name" value="TRANSCRIPTION REPRESSOR-RELATED"/>
    <property type="match status" value="1"/>
</dbReference>
<accession>A0A6J1F4Y5</accession>
<name>A0A6J1F4Y5_CUCMO</name>
<evidence type="ECO:0000256" key="4">
    <source>
        <dbReference type="ARBA" id="ARBA00023163"/>
    </source>
</evidence>
<comment type="function">
    <text evidence="6">Transcriptional repressor that regulates multiple aspects of plant growth and development.</text>
</comment>
<evidence type="ECO:0000256" key="1">
    <source>
        <dbReference type="ARBA" id="ARBA00004123"/>
    </source>
</evidence>
<evidence type="ECO:0000256" key="6">
    <source>
        <dbReference type="RuleBase" id="RU367028"/>
    </source>
</evidence>
<dbReference type="Pfam" id="PF04844">
    <property type="entry name" value="Ovate"/>
    <property type="match status" value="1"/>
</dbReference>
<dbReference type="PANTHER" id="PTHR33057">
    <property type="entry name" value="TRANSCRIPTION REPRESSOR OFP7-RELATED"/>
    <property type="match status" value="1"/>
</dbReference>
<dbReference type="NCBIfam" id="TIGR01568">
    <property type="entry name" value="A_thal_3678"/>
    <property type="match status" value="1"/>
</dbReference>
<evidence type="ECO:0000256" key="3">
    <source>
        <dbReference type="ARBA" id="ARBA00023015"/>
    </source>
</evidence>
<keyword evidence="3 6" id="KW-0805">Transcription regulation</keyword>
<gene>
    <name evidence="9" type="primary">LOC111442161</name>
</gene>
<dbReference type="RefSeq" id="XP_022935212.1">
    <property type="nucleotide sequence ID" value="XM_023079444.1"/>
</dbReference>
<evidence type="ECO:0000256" key="2">
    <source>
        <dbReference type="ARBA" id="ARBA00022491"/>
    </source>
</evidence>
<dbReference type="KEGG" id="cmos:111442161"/>
<proteinExistence type="predicted"/>
<dbReference type="AlphaFoldDB" id="A0A6J1F4Y5"/>